<keyword evidence="8" id="KW-1185">Reference proteome</keyword>
<dbReference type="Pfam" id="PF19030">
    <property type="entry name" value="TSP1_ADAMTS"/>
    <property type="match status" value="4"/>
</dbReference>
<keyword evidence="2" id="KW-0964">Secreted</keyword>
<reference evidence="7 8" key="1">
    <citation type="submission" date="2018-07" db="EMBL/GenBank/DDBJ databases">
        <title>A high quality draft genome assembly of the barn swallow (H. rustica rustica).</title>
        <authorList>
            <person name="Formenti G."/>
            <person name="Chiara M."/>
            <person name="Poveda L."/>
            <person name="Francoijs K.-J."/>
            <person name="Bonisoli-Alquati A."/>
            <person name="Canova L."/>
            <person name="Gianfranceschi L."/>
            <person name="Horner D.S."/>
            <person name="Saino N."/>
        </authorList>
    </citation>
    <scope>NUCLEOTIDE SEQUENCE [LARGE SCALE GENOMIC DNA]</scope>
    <source>
        <strain evidence="7">Chelidonia</strain>
        <tissue evidence="7">Blood</tissue>
    </source>
</reference>
<dbReference type="AlphaFoldDB" id="A0A3M0J6N1"/>
<evidence type="ECO:0000256" key="4">
    <source>
        <dbReference type="ARBA" id="ARBA00022737"/>
    </source>
</evidence>
<keyword evidence="4" id="KW-0677">Repeat</keyword>
<comment type="caution">
    <text evidence="7">The sequence shown here is derived from an EMBL/GenBank/DDBJ whole genome shotgun (WGS) entry which is preliminary data.</text>
</comment>
<gene>
    <name evidence="7" type="ORF">DUI87_29250</name>
</gene>
<evidence type="ECO:0000256" key="2">
    <source>
        <dbReference type="ARBA" id="ARBA00022525"/>
    </source>
</evidence>
<dbReference type="PANTHER" id="PTHR13723">
    <property type="entry name" value="ADAMTS A DISINTEGRIN AND METALLOPROTEASE WITH THROMBOSPONDIN MOTIFS PROTEASE"/>
    <property type="match status" value="1"/>
</dbReference>
<feature type="region of interest" description="Disordered" evidence="5">
    <location>
        <begin position="286"/>
        <end position="310"/>
    </location>
</feature>
<name>A0A3M0J6N1_HIRRU</name>
<accession>A0A3M0J6N1</accession>
<sequence length="620" mass="69244">MKEYVTLLASNVITVYVLYDIHEPENNNGAYYRSIGCDDYLGSDKVIDKCGICGGDNTACKVVSGVFKHTLTNLGYHKIVEIPEGATKINITEMSKSNNYLVKVTSNGFELPDWFMNTSPQLCTVRGCPIFVTDLYPYPVLVASEETKHSARALRSRSGRSIINGNWAIDRPGRYEGGGTMFTYRRPNEISSTAGESFLADGPTNEVLDVYMIHQQPNPGIHYEYIIPGDNVISPQLIAHRRPGEPLNGQLGMAESTSHEDEDLHRETDVLTGQGAGTFPVIQPGRFPSHQPENQVPAVQPPRQNREHNWKQVGKTECTTTCGKGSQYPIFHCVNRITHEEVPEGYCDSSTKPIPEEEACNLFPCPAFWDIGEWSECSKTCGLGMQHRQILCRQIYANRTLTVQQYRCQHLEKPDTTSTCQLKICSEWQIRTEWTSCSVPCGVGQRTRDVKCVSNLGDIVDDEECNMKLRPNDIENCDMGPCAKSWFLTEWSDRCSAECGDGIRTRSVVCMTNHVSSLPLEGCGNNRPSETTPCNNGPCAGKVEWFAGGWTQCSTECGSGTQQREVICVRKTEDENCKDKYYNCNVVVQARLCVYTYYKTACCASCTRVANRQPGFLGRR</sequence>
<keyword evidence="3" id="KW-0732">Signal</keyword>
<dbReference type="GO" id="GO:0005576">
    <property type="term" value="C:extracellular region"/>
    <property type="evidence" value="ECO:0007669"/>
    <property type="project" value="UniProtKB-SubCell"/>
</dbReference>
<dbReference type="GO" id="GO:0031012">
    <property type="term" value="C:extracellular matrix"/>
    <property type="evidence" value="ECO:0007669"/>
    <property type="project" value="TreeGrafter"/>
</dbReference>
<dbReference type="Gene3D" id="2.60.120.830">
    <property type="match status" value="1"/>
</dbReference>
<evidence type="ECO:0000256" key="3">
    <source>
        <dbReference type="ARBA" id="ARBA00022729"/>
    </source>
</evidence>
<dbReference type="PROSITE" id="PS50900">
    <property type="entry name" value="PLAC"/>
    <property type="match status" value="1"/>
</dbReference>
<dbReference type="PANTHER" id="PTHR13723:SF16">
    <property type="entry name" value="THROMBOSPONDIN TYPE-1 DOMAIN-CONTAINING PROTEIN 4"/>
    <property type="match status" value="1"/>
</dbReference>
<dbReference type="EMBL" id="QRBI01000197">
    <property type="protein sequence ID" value="RMB94439.1"/>
    <property type="molecule type" value="Genomic_DNA"/>
</dbReference>
<dbReference type="InterPro" id="IPR010294">
    <property type="entry name" value="ADAMTS_spacer1"/>
</dbReference>
<proteinExistence type="predicted"/>
<dbReference type="SMART" id="SM00209">
    <property type="entry name" value="TSP1"/>
    <property type="match status" value="5"/>
</dbReference>
<evidence type="ECO:0000259" key="6">
    <source>
        <dbReference type="PROSITE" id="PS50900"/>
    </source>
</evidence>
<dbReference type="GO" id="GO:0006508">
    <property type="term" value="P:proteolysis"/>
    <property type="evidence" value="ECO:0007669"/>
    <property type="project" value="TreeGrafter"/>
</dbReference>
<dbReference type="InterPro" id="IPR000884">
    <property type="entry name" value="TSP1_rpt"/>
</dbReference>
<feature type="domain" description="PLAC" evidence="6">
    <location>
        <begin position="573"/>
        <end position="610"/>
    </location>
</feature>
<dbReference type="SUPFAM" id="SSF82895">
    <property type="entry name" value="TSP-1 type 1 repeat"/>
    <property type="match status" value="5"/>
</dbReference>
<dbReference type="GO" id="GO:0030198">
    <property type="term" value="P:extracellular matrix organization"/>
    <property type="evidence" value="ECO:0007669"/>
    <property type="project" value="TreeGrafter"/>
</dbReference>
<dbReference type="GO" id="GO:0004222">
    <property type="term" value="F:metalloendopeptidase activity"/>
    <property type="evidence" value="ECO:0007669"/>
    <property type="project" value="TreeGrafter"/>
</dbReference>
<dbReference type="InterPro" id="IPR036383">
    <property type="entry name" value="TSP1_rpt_sf"/>
</dbReference>
<evidence type="ECO:0000313" key="7">
    <source>
        <dbReference type="EMBL" id="RMB94439.1"/>
    </source>
</evidence>
<dbReference type="PROSITE" id="PS50092">
    <property type="entry name" value="TSP1"/>
    <property type="match status" value="4"/>
</dbReference>
<comment type="subcellular location">
    <subcellularLocation>
        <location evidence="1">Secreted</location>
    </subcellularLocation>
</comment>
<dbReference type="STRING" id="333673.A0A3M0J6N1"/>
<evidence type="ECO:0000256" key="5">
    <source>
        <dbReference type="SAM" id="MobiDB-lite"/>
    </source>
</evidence>
<protein>
    <recommendedName>
        <fullName evidence="6">PLAC domain-containing protein</fullName>
    </recommendedName>
</protein>
<dbReference type="FunFam" id="2.20.100.10:FF:000023">
    <property type="entry name" value="Thrombospondin type-1 domain-containing protein 4"/>
    <property type="match status" value="1"/>
</dbReference>
<dbReference type="Proteomes" id="UP000269221">
    <property type="component" value="Unassembled WGS sequence"/>
</dbReference>
<dbReference type="Pfam" id="PF08686">
    <property type="entry name" value="PLAC"/>
    <property type="match status" value="1"/>
</dbReference>
<evidence type="ECO:0000313" key="8">
    <source>
        <dbReference type="Proteomes" id="UP000269221"/>
    </source>
</evidence>
<evidence type="ECO:0000256" key="1">
    <source>
        <dbReference type="ARBA" id="ARBA00004613"/>
    </source>
</evidence>
<dbReference type="Gene3D" id="2.20.100.10">
    <property type="entry name" value="Thrombospondin type-1 (TSP1) repeat"/>
    <property type="match status" value="5"/>
</dbReference>
<dbReference type="OrthoDB" id="10062690at2759"/>
<dbReference type="FunFam" id="2.20.100.10:FF:000005">
    <property type="entry name" value="ADAM metallopeptidase with thrombospondin type 1 motif 9"/>
    <property type="match status" value="1"/>
</dbReference>
<organism evidence="7 8">
    <name type="scientific">Hirundo rustica rustica</name>
    <dbReference type="NCBI Taxonomy" id="333673"/>
    <lineage>
        <taxon>Eukaryota</taxon>
        <taxon>Metazoa</taxon>
        <taxon>Chordata</taxon>
        <taxon>Craniata</taxon>
        <taxon>Vertebrata</taxon>
        <taxon>Euteleostomi</taxon>
        <taxon>Archelosauria</taxon>
        <taxon>Archosauria</taxon>
        <taxon>Dinosauria</taxon>
        <taxon>Saurischia</taxon>
        <taxon>Theropoda</taxon>
        <taxon>Coelurosauria</taxon>
        <taxon>Aves</taxon>
        <taxon>Neognathae</taxon>
        <taxon>Neoaves</taxon>
        <taxon>Telluraves</taxon>
        <taxon>Australaves</taxon>
        <taxon>Passeriformes</taxon>
        <taxon>Sylvioidea</taxon>
        <taxon>Hirundinidae</taxon>
        <taxon>Hirundo</taxon>
    </lineage>
</organism>
<dbReference type="Pfam" id="PF05986">
    <property type="entry name" value="ADAMTS_spacer1"/>
    <property type="match status" value="2"/>
</dbReference>
<dbReference type="InterPro" id="IPR050439">
    <property type="entry name" value="ADAMTS_ADAMTS-like"/>
</dbReference>
<dbReference type="InterPro" id="IPR010909">
    <property type="entry name" value="PLAC"/>
</dbReference>